<evidence type="ECO:0000313" key="3">
    <source>
        <dbReference type="Proteomes" id="UP000291084"/>
    </source>
</evidence>
<keyword evidence="1" id="KW-0472">Membrane</keyword>
<keyword evidence="3" id="KW-1185">Reference proteome</keyword>
<reference evidence="2 3" key="1">
    <citation type="journal article" date="2015" name="Sci. Rep.">
        <title>The power of single molecule real-time sequencing technology in the de novo assembly of a eukaryotic genome.</title>
        <authorList>
            <person name="Sakai H."/>
            <person name="Naito K."/>
            <person name="Ogiso-Tanaka E."/>
            <person name="Takahashi Y."/>
            <person name="Iseki K."/>
            <person name="Muto C."/>
            <person name="Satou K."/>
            <person name="Teruya K."/>
            <person name="Shiroma A."/>
            <person name="Shimoji M."/>
            <person name="Hirano T."/>
            <person name="Itoh T."/>
            <person name="Kaga A."/>
            <person name="Tomooka N."/>
        </authorList>
    </citation>
    <scope>NUCLEOTIDE SEQUENCE [LARGE SCALE GENOMIC DNA]</scope>
    <source>
        <strain evidence="3">cv. Shumari</strain>
    </source>
</reference>
<keyword evidence="1" id="KW-1133">Transmembrane helix</keyword>
<evidence type="ECO:0000256" key="1">
    <source>
        <dbReference type="SAM" id="Phobius"/>
    </source>
</evidence>
<organism evidence="2 3">
    <name type="scientific">Vigna angularis var. angularis</name>
    <dbReference type="NCBI Taxonomy" id="157739"/>
    <lineage>
        <taxon>Eukaryota</taxon>
        <taxon>Viridiplantae</taxon>
        <taxon>Streptophyta</taxon>
        <taxon>Embryophyta</taxon>
        <taxon>Tracheophyta</taxon>
        <taxon>Spermatophyta</taxon>
        <taxon>Magnoliopsida</taxon>
        <taxon>eudicotyledons</taxon>
        <taxon>Gunneridae</taxon>
        <taxon>Pentapetalae</taxon>
        <taxon>rosids</taxon>
        <taxon>fabids</taxon>
        <taxon>Fabales</taxon>
        <taxon>Fabaceae</taxon>
        <taxon>Papilionoideae</taxon>
        <taxon>50 kb inversion clade</taxon>
        <taxon>NPAAA clade</taxon>
        <taxon>indigoferoid/millettioid clade</taxon>
        <taxon>Phaseoleae</taxon>
        <taxon>Vigna</taxon>
    </lineage>
</organism>
<gene>
    <name evidence="2" type="primary">Vigan.04G193900</name>
    <name evidence="2" type="ORF">VIGAN_04193900</name>
</gene>
<dbReference type="AlphaFoldDB" id="A0A0S3RV96"/>
<protein>
    <submittedName>
        <fullName evidence="2">Uncharacterized protein</fullName>
    </submittedName>
</protein>
<feature type="transmembrane region" description="Helical" evidence="1">
    <location>
        <begin position="16"/>
        <end position="37"/>
    </location>
</feature>
<evidence type="ECO:0000313" key="2">
    <source>
        <dbReference type="EMBL" id="BAT84533.1"/>
    </source>
</evidence>
<dbReference type="Proteomes" id="UP000291084">
    <property type="component" value="Chromosome 4"/>
</dbReference>
<keyword evidence="1" id="KW-0812">Transmembrane</keyword>
<feature type="non-terminal residue" evidence="2">
    <location>
        <position position="1"/>
    </location>
</feature>
<dbReference type="EMBL" id="AP015037">
    <property type="protein sequence ID" value="BAT84533.1"/>
    <property type="molecule type" value="Genomic_DNA"/>
</dbReference>
<feature type="transmembrane region" description="Helical" evidence="1">
    <location>
        <begin position="42"/>
        <end position="59"/>
    </location>
</feature>
<accession>A0A0S3RV96</accession>
<proteinExistence type="predicted"/>
<name>A0A0S3RV96_PHAAN</name>
<sequence length="88" mass="9751">CTATTPPPPLLSPTDLFPISVFSLLLPPLSLLIFVFICHPHFFFLCIFVSLLPLGVEWWCGGASRHKRGFSVSLLPFHCFTAFSLSSL</sequence>